<organism evidence="2 3">
    <name type="scientific">Halocaridina rubra</name>
    <name type="common">Hawaiian red shrimp</name>
    <dbReference type="NCBI Taxonomy" id="373956"/>
    <lineage>
        <taxon>Eukaryota</taxon>
        <taxon>Metazoa</taxon>
        <taxon>Ecdysozoa</taxon>
        <taxon>Arthropoda</taxon>
        <taxon>Crustacea</taxon>
        <taxon>Multicrustacea</taxon>
        <taxon>Malacostraca</taxon>
        <taxon>Eumalacostraca</taxon>
        <taxon>Eucarida</taxon>
        <taxon>Decapoda</taxon>
        <taxon>Pleocyemata</taxon>
        <taxon>Caridea</taxon>
        <taxon>Atyoidea</taxon>
        <taxon>Atyidae</taxon>
        <taxon>Halocaridina</taxon>
    </lineage>
</organism>
<feature type="compositionally biased region" description="Polar residues" evidence="1">
    <location>
        <begin position="99"/>
        <end position="117"/>
    </location>
</feature>
<accession>A0AAN9A4B3</accession>
<name>A0AAN9A4B3_HALRR</name>
<feature type="compositionally biased region" description="Basic and acidic residues" evidence="1">
    <location>
        <begin position="49"/>
        <end position="72"/>
    </location>
</feature>
<evidence type="ECO:0000256" key="1">
    <source>
        <dbReference type="SAM" id="MobiDB-lite"/>
    </source>
</evidence>
<reference evidence="2 3" key="1">
    <citation type="submission" date="2023-11" db="EMBL/GenBank/DDBJ databases">
        <title>Halocaridina rubra genome assembly.</title>
        <authorList>
            <person name="Smith C."/>
        </authorList>
    </citation>
    <scope>NUCLEOTIDE SEQUENCE [LARGE SCALE GENOMIC DNA]</scope>
    <source>
        <strain evidence="2">EP-1</strain>
        <tissue evidence="2">Whole</tissue>
    </source>
</reference>
<comment type="caution">
    <text evidence="2">The sequence shown here is derived from an EMBL/GenBank/DDBJ whole genome shotgun (WGS) entry which is preliminary data.</text>
</comment>
<feature type="compositionally biased region" description="Low complexity" evidence="1">
    <location>
        <begin position="73"/>
        <end position="88"/>
    </location>
</feature>
<dbReference type="AlphaFoldDB" id="A0AAN9A4B3"/>
<protein>
    <submittedName>
        <fullName evidence="2">Uncharacterized protein</fullName>
    </submittedName>
</protein>
<sequence length="143" mass="15347">MLSGTFHCDVAFMAALDDVINSYGVQPYDEDEKDAYSPLSPGSTPDLSPGKEEEIQIVDDRGHHSEFDHDIPHSPTTPSRTPSDTPTSLQDLSSHETDSPSGSVQQEGSNSASGTDSDYGNGAPLFQVHLHLLLLLSTLLLIP</sequence>
<dbReference type="EMBL" id="JAXCGZ010017053">
    <property type="protein sequence ID" value="KAK7069007.1"/>
    <property type="molecule type" value="Genomic_DNA"/>
</dbReference>
<feature type="region of interest" description="Disordered" evidence="1">
    <location>
        <begin position="30"/>
        <end position="117"/>
    </location>
</feature>
<evidence type="ECO:0000313" key="3">
    <source>
        <dbReference type="Proteomes" id="UP001381693"/>
    </source>
</evidence>
<dbReference type="Proteomes" id="UP001381693">
    <property type="component" value="Unassembled WGS sequence"/>
</dbReference>
<gene>
    <name evidence="2" type="ORF">SK128_009356</name>
</gene>
<evidence type="ECO:0000313" key="2">
    <source>
        <dbReference type="EMBL" id="KAK7069007.1"/>
    </source>
</evidence>
<proteinExistence type="predicted"/>
<keyword evidence="3" id="KW-1185">Reference proteome</keyword>